<organism evidence="1 2">
    <name type="scientific">Eragrostis curvula</name>
    <name type="common">weeping love grass</name>
    <dbReference type="NCBI Taxonomy" id="38414"/>
    <lineage>
        <taxon>Eukaryota</taxon>
        <taxon>Viridiplantae</taxon>
        <taxon>Streptophyta</taxon>
        <taxon>Embryophyta</taxon>
        <taxon>Tracheophyta</taxon>
        <taxon>Spermatophyta</taxon>
        <taxon>Magnoliopsida</taxon>
        <taxon>Liliopsida</taxon>
        <taxon>Poales</taxon>
        <taxon>Poaceae</taxon>
        <taxon>PACMAD clade</taxon>
        <taxon>Chloridoideae</taxon>
        <taxon>Eragrostideae</taxon>
        <taxon>Eragrostidinae</taxon>
        <taxon>Eragrostis</taxon>
    </lineage>
</organism>
<evidence type="ECO:0000313" key="2">
    <source>
        <dbReference type="Proteomes" id="UP000324897"/>
    </source>
</evidence>
<dbReference type="Proteomes" id="UP000324897">
    <property type="component" value="Chromosome 5"/>
</dbReference>
<comment type="caution">
    <text evidence="1">The sequence shown here is derived from an EMBL/GenBank/DDBJ whole genome shotgun (WGS) entry which is preliminary data.</text>
</comment>
<dbReference type="EMBL" id="RWGY01000004">
    <property type="protein sequence ID" value="TVU46339.1"/>
    <property type="molecule type" value="Genomic_DNA"/>
</dbReference>
<keyword evidence="2" id="KW-1185">Reference proteome</keyword>
<sequence length="92" mass="9709">MASRLVAAAAAPASSSSSALARLISRRGMAGAADPHATPKVNIWQDPLSPSKWKEEHFVLASLSMWGGIIYGGLKFFSGGKKENKAEVLVNI</sequence>
<dbReference type="AlphaFoldDB" id="A0A5J9WD99"/>
<reference evidence="1 2" key="1">
    <citation type="journal article" date="2019" name="Sci. Rep.">
        <title>A high-quality genome of Eragrostis curvula grass provides insights into Poaceae evolution and supports new strategies to enhance forage quality.</title>
        <authorList>
            <person name="Carballo J."/>
            <person name="Santos B.A.C.M."/>
            <person name="Zappacosta D."/>
            <person name="Garbus I."/>
            <person name="Selva J.P."/>
            <person name="Gallo C.A."/>
            <person name="Diaz A."/>
            <person name="Albertini E."/>
            <person name="Caccamo M."/>
            <person name="Echenique V."/>
        </authorList>
    </citation>
    <scope>NUCLEOTIDE SEQUENCE [LARGE SCALE GENOMIC DNA]</scope>
    <source>
        <strain evidence="2">cv. Victoria</strain>
        <tissue evidence="1">Leaf</tissue>
    </source>
</reference>
<dbReference type="Gramene" id="TVU46339">
    <property type="protein sequence ID" value="TVU46339"/>
    <property type="gene ID" value="EJB05_05865"/>
</dbReference>
<accession>A0A5J9WD99</accession>
<gene>
    <name evidence="1" type="ORF">EJB05_05865</name>
</gene>
<proteinExistence type="predicted"/>
<name>A0A5J9WD99_9POAL</name>
<evidence type="ECO:0000313" key="1">
    <source>
        <dbReference type="EMBL" id="TVU46339.1"/>
    </source>
</evidence>
<protein>
    <submittedName>
        <fullName evidence="1">Uncharacterized protein</fullName>
    </submittedName>
</protein>
<dbReference type="PANTHER" id="PTHR35292">
    <property type="entry name" value="EXPRESSED PROTEIN"/>
    <property type="match status" value="1"/>
</dbReference>
<dbReference type="PANTHER" id="PTHR35292:SF13">
    <property type="entry name" value="OS03G0581800 PROTEIN"/>
    <property type="match status" value="1"/>
</dbReference>
<dbReference type="OrthoDB" id="537257at2759"/>